<feature type="transmembrane region" description="Helical" evidence="1">
    <location>
        <begin position="160"/>
        <end position="183"/>
    </location>
</feature>
<dbReference type="Pfam" id="PF20152">
    <property type="entry name" value="DUF6534"/>
    <property type="match status" value="1"/>
</dbReference>
<sequence length="301" mass="33635">MSFVPTRAQIDAAFSPALYGMMLGLPLYGVALAQAAFYYRTFPGDHKYWKILVGVLIALDSMHIFSLTEGVHDWFLVQRLTTVLPRGALVASFTTYIIETVVQCAYALRVWALSNKNRWLTGFVVAFACIQLAGGMGVSHGLAVAVSIDDVHSKTAKTYGAVQLVASVICDVAISAAMVFLLNKNRNGIKRTESIIDRLIIYSVNVGLVTSVIAILNLVFWQATPQNFNFVIFHYIISKLYINSFLVTLNSRVAYRKTTDDVIQMSDMSRSYQYQAKHTRLKETCPFFNQYLSINLATLRV</sequence>
<keyword evidence="4" id="KW-1185">Reference proteome</keyword>
<dbReference type="AlphaFoldDB" id="A0A369JKL9"/>
<feature type="transmembrane region" description="Helical" evidence="1">
    <location>
        <begin position="88"/>
        <end position="108"/>
    </location>
</feature>
<dbReference type="STRING" id="39966.A0A369JKL9"/>
<dbReference type="PANTHER" id="PTHR40465">
    <property type="entry name" value="CHROMOSOME 1, WHOLE GENOME SHOTGUN SEQUENCE"/>
    <property type="match status" value="1"/>
</dbReference>
<dbReference type="OrthoDB" id="2971182at2759"/>
<feature type="transmembrane region" description="Helical" evidence="1">
    <location>
        <begin position="195"/>
        <end position="220"/>
    </location>
</feature>
<feature type="transmembrane region" description="Helical" evidence="1">
    <location>
        <begin position="17"/>
        <end position="39"/>
    </location>
</feature>
<dbReference type="PANTHER" id="PTHR40465:SF1">
    <property type="entry name" value="DUF6534 DOMAIN-CONTAINING PROTEIN"/>
    <property type="match status" value="1"/>
</dbReference>
<feature type="transmembrane region" description="Helical" evidence="1">
    <location>
        <begin position="232"/>
        <end position="249"/>
    </location>
</feature>
<organism evidence="3 4">
    <name type="scientific">Hypsizygus marmoreus</name>
    <name type="common">White beech mushroom</name>
    <name type="synonym">Agaricus marmoreus</name>
    <dbReference type="NCBI Taxonomy" id="39966"/>
    <lineage>
        <taxon>Eukaryota</taxon>
        <taxon>Fungi</taxon>
        <taxon>Dikarya</taxon>
        <taxon>Basidiomycota</taxon>
        <taxon>Agaricomycotina</taxon>
        <taxon>Agaricomycetes</taxon>
        <taxon>Agaricomycetidae</taxon>
        <taxon>Agaricales</taxon>
        <taxon>Tricholomatineae</taxon>
        <taxon>Lyophyllaceae</taxon>
        <taxon>Hypsizygus</taxon>
    </lineage>
</organism>
<keyword evidence="1" id="KW-0812">Transmembrane</keyword>
<keyword evidence="1" id="KW-1133">Transmembrane helix</keyword>
<dbReference type="InterPro" id="IPR045339">
    <property type="entry name" value="DUF6534"/>
</dbReference>
<protein>
    <recommendedName>
        <fullName evidence="2">DUF6534 domain-containing protein</fullName>
    </recommendedName>
</protein>
<feature type="transmembrane region" description="Helical" evidence="1">
    <location>
        <begin position="51"/>
        <end position="68"/>
    </location>
</feature>
<proteinExistence type="predicted"/>
<name>A0A369JKL9_HYPMA</name>
<dbReference type="Proteomes" id="UP000076154">
    <property type="component" value="Unassembled WGS sequence"/>
</dbReference>
<feature type="domain" description="DUF6534" evidence="2">
    <location>
        <begin position="167"/>
        <end position="252"/>
    </location>
</feature>
<evidence type="ECO:0000313" key="3">
    <source>
        <dbReference type="EMBL" id="RDB19944.1"/>
    </source>
</evidence>
<evidence type="ECO:0000259" key="2">
    <source>
        <dbReference type="Pfam" id="PF20152"/>
    </source>
</evidence>
<evidence type="ECO:0000256" key="1">
    <source>
        <dbReference type="SAM" id="Phobius"/>
    </source>
</evidence>
<reference evidence="3" key="1">
    <citation type="submission" date="2018-04" db="EMBL/GenBank/DDBJ databases">
        <title>Whole genome sequencing of Hypsizygus marmoreus.</title>
        <authorList>
            <person name="Choi I.-G."/>
            <person name="Min B."/>
            <person name="Kim J.-G."/>
            <person name="Kim S."/>
            <person name="Oh Y.-L."/>
            <person name="Kong W.-S."/>
            <person name="Park H."/>
            <person name="Jeong J."/>
            <person name="Song E.-S."/>
        </authorList>
    </citation>
    <scope>NUCLEOTIDE SEQUENCE [LARGE SCALE GENOMIC DNA]</scope>
    <source>
        <strain evidence="3">51987-8</strain>
    </source>
</reference>
<gene>
    <name evidence="3" type="ORF">Hypma_013123</name>
</gene>
<dbReference type="EMBL" id="LUEZ02000071">
    <property type="protein sequence ID" value="RDB19944.1"/>
    <property type="molecule type" value="Genomic_DNA"/>
</dbReference>
<dbReference type="InParanoid" id="A0A369JKL9"/>
<accession>A0A369JKL9</accession>
<keyword evidence="1" id="KW-0472">Membrane</keyword>
<evidence type="ECO:0000313" key="4">
    <source>
        <dbReference type="Proteomes" id="UP000076154"/>
    </source>
</evidence>
<comment type="caution">
    <text evidence="3">The sequence shown here is derived from an EMBL/GenBank/DDBJ whole genome shotgun (WGS) entry which is preliminary data.</text>
</comment>
<feature type="transmembrane region" description="Helical" evidence="1">
    <location>
        <begin position="120"/>
        <end position="148"/>
    </location>
</feature>